<organismHost>
    <name type="scientific">Phacochoerus africanus</name>
    <name type="common">Warthog</name>
    <dbReference type="NCBI Taxonomy" id="41426"/>
</organismHost>
<keyword evidence="1" id="KW-0472">Membrane</keyword>
<accession>A0A894KSG4</accession>
<name>A0A894KSG4_ASF</name>
<dbReference type="Proteomes" id="UP000422855">
    <property type="component" value="Segment"/>
</dbReference>
<feature type="transmembrane region" description="Helical" evidence="1">
    <location>
        <begin position="204"/>
        <end position="223"/>
    </location>
</feature>
<organismHost>
    <name type="scientific">Potamochoerus larvatus</name>
    <name type="common">Bushpig</name>
    <dbReference type="NCBI Taxonomy" id="273792"/>
</organismHost>
<evidence type="ECO:0000313" key="2">
    <source>
        <dbReference type="EMBL" id="QRW44584.1"/>
    </source>
</evidence>
<feature type="transmembrane region" description="Helical" evidence="1">
    <location>
        <begin position="792"/>
        <end position="809"/>
    </location>
</feature>
<feature type="transmembrane region" description="Helical" evidence="1">
    <location>
        <begin position="683"/>
        <end position="702"/>
    </location>
</feature>
<feature type="transmembrane region" description="Helical" evidence="1">
    <location>
        <begin position="1336"/>
        <end position="1355"/>
    </location>
</feature>
<organismHost>
    <name type="scientific">Ornithodoros moubata</name>
    <name type="common">Soft tick</name>
    <name type="synonym">Argasid tick</name>
    <dbReference type="NCBI Taxonomy" id="6938"/>
</organismHost>
<sequence>MYNPNIAIILFICEGLTGSCVGEPILCIAGVYIVVRTVEHISVLREFYVYTQSYYSLYICIIYYIAYVASVKAILSDLYYGTLLYSNSHLFIDGPGSFFPILFCVIRANIIFRICGMLSHIITWCHSNWRLCNSGCTGTQPSWSFIYISFQRIYKFLMVIYEYHAGCYYNTWMVYIHCHIPLHCFNIILYWLSGRRGRYSTYVVYSGYMCTGCLWRIILYYIYHRIGLPGISYTIDYIGYLSSILLYPVLYGSDVLRGWIVLYFRCLYYIIHFSSCIFKLCPICIYLAYILVSINIISYTSNCFSQSYTTHNFMYGLVYVYCHGMAPPLTSTLYTCGQTRACFIILKLCGIQTSKYHFITNLVGKKLTTAHVQRIISSTNACHISGVAFGYYLIPILCITDCNIRVYMQFYHIFSSIYGGTIRNVYYLCNIWLWSRGVQRSYLFGRNAVHTTSNFFKTILILVYIGKWYTSHQRIYIVTYIIHIKQVIYALALSITAKSACLAFRRHYFVYMFVLLLLVRAFHEGNHVLQCFTKRIHCIHSYSRCYITFIVSVLAITIISTKSIFIVHHHCFTTTNIYVISESLYGVGIQVFESRGSILFASNHRFIILFHVMLYSGHICELYRIISQYFSCAVYYFIFGGAAFKVGVQKRIIYLIILYSYVTQILQRKCKWHTRLLIVPGHILLYAVFFCFKIHGMFGMLVQDLHGRICQSVRASIVPVDHCDQSLSHNIARIILCVSYGHMRIIGTKYAANSPHRRLSDGYSCHTNIVIIILYIGIIIGSQECRQITTSYLDICVLYILFYKLPLAVTNIIHFVIYWKIGSIFFFMVYTNFCYRGNTMLSQALAVGILIMPLQHATQGQKEHCLLCGVAPMSKGDIITCYVRVRISHLHHCLATVPITKCIVTIQIYFSAGSIIQPGNVRSYELVVHHHHTTIISNAILCSIYTISSKIVCGVIVVGIRSVRYVVPVPTSIFLLGVVGTNTIGESTVSYCHLFDMEPRVVIQGIIQYMSAYYSSVLFMAFREFGVAIHLDIGCVSSLRSTPKLQHIVRFCMQNICFIIILVIPLQAYFTARYWPSSSISGWFTKPVNYMLLYPVQCARIGSIFILLYIVFINMRAYKIKKILRVGHQRINYGNTTCTIYVHMCGATSRKSNLYQFVTTGSHFKDIGQYELHISLFIYYISCGQLLFWSVSPSRRNTCKLCKPGTKGLCGYISIYRCSRVSGTIRIHLRKPHIVFFIVYSWISILRDGPVFSSEPVNTIGAVYVGGLCLSYPFDVTFLYCIYIQTFIIITKVITEYVYTTQYVTTCIIGFMQQKYFVIICICYCVRALYMFCNNLYFISVRLFMFICGLLYVFLVRNFAQFLLYTGIFKHLTMLFPIFLYQVPLGVGLQHSCLDIHRVYIVYCRTPLGGTLRCRTIIPIGGKYLCGLCIPVLIRKNGVLGLFHHSEIIHTSRFLYNALQFFPFGACIVTESAVYFIYKMDMRFFGCFLFAILYVTVLVYVVYFFVMLSNFGFCVLTNVIMLSTTHTDIANMSREDSFQLRKHRDLYIFISAGKQFLLQLGEAGKTEVQPRCLGNYLRFYLIGTSQYHTRGYMFVHGLRPFKHVVYPYYNTNLGSHAFQHTGAKHVLGFPAACYGVVISHSTEVHPLCRFLGSLCKRHPLSSNFCLFYIFVSHGKRRMLQIFKQGFIHLQGRHGHHLSQLFSPKHVSNPGKGIVVIFMRLQVGKRAPDMVANVFTLVCSIRTEGTNASALLDFSRNFFVLLARGSIIRTDVGVIACRGGKTFKDLCKRVPCCLGVPSSYIAHAIQHLLDCLYTIYVVYKRFGIVFTIQVYPFQSSIQPAFYIVLQLDGAYSCLPVCFLGTSRVWAYVSSGKIYSRRIIARIFFCIQLHVASRNGIPKNTGILFLVRLQFLFVMRYIGVYLGHILLLHTSIICLVVVNLRPRGLAVSKLFNCVGSTAYPCALAVLPASVLFLHNIGIQINILQQARAGVIQIFTITVGFTYLLYNIFIKRMLCYEGFTFFSCGRITVQADTTYIKRDGAHIIIARESISKPRYVRRQGNFLIKFVAYFFHIFQKVVIRLCTFIQKFHVDVLSIQPLRFNPPIYWRFFLVTPLFGTTVLKDFVAFITGLSQYVHGFFKLGNVFCGDKATISFVVKLLVKLRPVFALQVLFNLVSYFLESLIIFIRNRCGNAYITKCVCKYFSKIFGSQDTICIIYKFIIIHLIRLYFIKFLLGGSYNIVNTIRYNVVLYVLFIYKSTIYCFNHGVCIIVFFIGGCFGYLRHHALVQLFIGIVYQLVVFKCIFYTAVYIKIFRAQSMCYGVIVQNYLSTYTGGPIGGIYVLILSYINIFLVIGVCNHFTNGLLFFRIFYKGGTGSRIGQLFFVIFTNIFDGLLCVYFVPYFGNRPVIPLYIPQLCFTRYGVYVLFFVVLYRIFVPPAITISSPCKRTSLSLYMFLYLRIYICFCCRRWSTTGCRSTVT</sequence>
<evidence type="ECO:0000256" key="1">
    <source>
        <dbReference type="SAM" id="Phobius"/>
    </source>
</evidence>
<feature type="transmembrane region" description="Helical" evidence="1">
    <location>
        <begin position="475"/>
        <end position="495"/>
    </location>
</feature>
<feature type="transmembrane region" description="Helical" evidence="1">
    <location>
        <begin position="95"/>
        <end position="112"/>
    </location>
</feature>
<feature type="transmembrane region" description="Helical" evidence="1">
    <location>
        <begin position="2345"/>
        <end position="2365"/>
    </location>
</feature>
<feature type="transmembrane region" description="Helical" evidence="1">
    <location>
        <begin position="1915"/>
        <end position="1936"/>
    </location>
</feature>
<feature type="transmembrane region" description="Helical" evidence="1">
    <location>
        <begin position="2203"/>
        <end position="2226"/>
    </location>
</feature>
<organismHost>
    <name type="scientific">Phacochoerus aethiopicus</name>
    <name type="common">Warthog</name>
    <dbReference type="NCBI Taxonomy" id="85517"/>
</organismHost>
<organismHost>
    <name type="scientific">Ornithodoros</name>
    <name type="common">relapsing fever ticks</name>
    <dbReference type="NCBI Taxonomy" id="6937"/>
</organismHost>
<feature type="transmembrane region" description="Helical" evidence="1">
    <location>
        <begin position="2232"/>
        <end position="2252"/>
    </location>
</feature>
<feature type="transmembrane region" description="Helical" evidence="1">
    <location>
        <begin position="2318"/>
        <end position="2339"/>
    </location>
</feature>
<feature type="transmembrane region" description="Helical" evidence="1">
    <location>
        <begin position="2162"/>
        <end position="2182"/>
    </location>
</feature>
<reference evidence="2 3" key="1">
    <citation type="submission" date="2019-08" db="EMBL/GenBank/DDBJ databases">
        <authorList>
            <person name="Ndlovu S.S."/>
            <person name="Malesa R."/>
        </authorList>
    </citation>
    <scope>NUCLEOTIDE SEQUENCE [LARGE SCALE GENOMIC DNA]</scope>
    <source>
        <strain evidence="2">RSA_2_2008</strain>
    </source>
</reference>
<organismHost>
    <name type="scientific">Sus scrofa</name>
    <name type="common">Pig</name>
    <dbReference type="NCBI Taxonomy" id="9823"/>
</organismHost>
<feature type="transmembrane region" description="Helical" evidence="1">
    <location>
        <begin position="763"/>
        <end position="780"/>
    </location>
</feature>
<keyword evidence="1" id="KW-0812">Transmembrane</keyword>
<feature type="transmembrane region" description="Helical" evidence="1">
    <location>
        <begin position="507"/>
        <end position="523"/>
    </location>
</feature>
<feature type="transmembrane region" description="Helical" evidence="1">
    <location>
        <begin position="1048"/>
        <end position="1070"/>
    </location>
</feature>
<feature type="transmembrane region" description="Helical" evidence="1">
    <location>
        <begin position="1485"/>
        <end position="1506"/>
    </location>
</feature>
<feature type="transmembrane region" description="Helical" evidence="1">
    <location>
        <begin position="1948"/>
        <end position="1972"/>
    </location>
</feature>
<feature type="transmembrane region" description="Helical" evidence="1">
    <location>
        <begin position="55"/>
        <end position="75"/>
    </location>
</feature>
<feature type="transmembrane region" description="Helical" evidence="1">
    <location>
        <begin position="633"/>
        <end position="662"/>
    </location>
</feature>
<feature type="transmembrane region" description="Helical" evidence="1">
    <location>
        <begin position="1234"/>
        <end position="1252"/>
    </location>
</feature>
<feature type="transmembrane region" description="Helical" evidence="1">
    <location>
        <begin position="1303"/>
        <end position="1330"/>
    </location>
</feature>
<organism evidence="2 3">
    <name type="scientific">African swine fever virus</name>
    <name type="common">ASFV</name>
    <dbReference type="NCBI Taxonomy" id="10497"/>
    <lineage>
        <taxon>Viruses</taxon>
        <taxon>Varidnaviria</taxon>
        <taxon>Bamfordvirae</taxon>
        <taxon>Nucleocytoviricota</taxon>
        <taxon>Pokkesviricetes</taxon>
        <taxon>Asfuvirales</taxon>
        <taxon>Asfarviridae</taxon>
        <taxon>Asfivirus</taxon>
        <taxon>Asfivirus haemorrhagiae</taxon>
    </lineage>
</organism>
<feature type="transmembrane region" description="Helical" evidence="1">
    <location>
        <begin position="2259"/>
        <end position="2277"/>
    </location>
</feature>
<feature type="transmembrane region" description="Helical" evidence="1">
    <location>
        <begin position="2103"/>
        <end position="2125"/>
    </location>
</feature>
<feature type="transmembrane region" description="Helical" evidence="1">
    <location>
        <begin position="1090"/>
        <end position="1112"/>
    </location>
</feature>
<feature type="transmembrane region" description="Helical" evidence="1">
    <location>
        <begin position="1362"/>
        <end position="1381"/>
    </location>
</feature>
<feature type="transmembrane region" description="Helical" evidence="1">
    <location>
        <begin position="1461"/>
        <end position="1478"/>
    </location>
</feature>
<feature type="transmembrane region" description="Helical" evidence="1">
    <location>
        <begin position="544"/>
        <end position="565"/>
    </location>
</feature>
<dbReference type="EMBL" id="MN336500">
    <property type="protein sequence ID" value="QRW44584.1"/>
    <property type="molecule type" value="Genomic_DNA"/>
</dbReference>
<feature type="transmembrane region" description="Helical" evidence="1">
    <location>
        <begin position="2377"/>
        <end position="2396"/>
    </location>
</feature>
<feature type="transmembrane region" description="Helical" evidence="1">
    <location>
        <begin position="172"/>
        <end position="192"/>
    </location>
</feature>
<feature type="transmembrane region" description="Helical" evidence="1">
    <location>
        <begin position="1984"/>
        <end position="2003"/>
    </location>
</feature>
<feature type="transmembrane region" description="Helical" evidence="1">
    <location>
        <begin position="2416"/>
        <end position="2435"/>
    </location>
</feature>
<feature type="transmembrane region" description="Helical" evidence="1">
    <location>
        <begin position="270"/>
        <end position="292"/>
    </location>
</feature>
<evidence type="ECO:0000313" key="3">
    <source>
        <dbReference type="Proteomes" id="UP000422855"/>
    </source>
</evidence>
<keyword evidence="1" id="KW-1133">Transmembrane helix</keyword>
<feature type="transmembrane region" description="Helical" evidence="1">
    <location>
        <begin position="1272"/>
        <end position="1291"/>
    </location>
</feature>
<feature type="transmembrane region" description="Helical" evidence="1">
    <location>
        <begin position="2283"/>
        <end position="2306"/>
    </location>
</feature>
<proteinExistence type="predicted"/>
<gene>
    <name evidence="2" type="ORF">CP2475L</name>
</gene>
<protein>
    <submittedName>
        <fullName evidence="2">PCP2475L</fullName>
    </submittedName>
</protein>
<feature type="transmembrane region" description="Helical" evidence="1">
    <location>
        <begin position="6"/>
        <end position="35"/>
    </location>
</feature>